<comment type="function">
    <text evidence="6">Mutarotase that catalyzes the interconversion of beta-D-galactose and alpha-D-galactose during galactose metabolism. Beta-D-galactose is metabolized in the liver into glucose 1-phosphate, the primary metabolic fuel, by the action of four enzymes that constitute the Leloir pathway: GALM, GALK1 (galactokinase), GALT (galactose-1-phosphate uridylyltransferase) and GALE (UDP-galactose-4'-epimerase). Involved in the maintenance of the equilibrium between the beta- and alpha-anomers of galactose, therefore ensuring a sufficient supply of the alpha-anomer for GALK1. Also active on D-glucose although shows a preference for galactose over glucose.</text>
</comment>
<comment type="catalytic activity">
    <reaction evidence="1">
        <text>alpha-D-glucose 6-phosphate = beta-D-glucose 6-phosphate</text>
        <dbReference type="Rhea" id="RHEA:16249"/>
        <dbReference type="ChEBI" id="CHEBI:58225"/>
        <dbReference type="ChEBI" id="CHEBI:58247"/>
        <dbReference type="EC" id="5.1.3.15"/>
    </reaction>
</comment>
<dbReference type="GO" id="GO:0005737">
    <property type="term" value="C:cytoplasm"/>
    <property type="evidence" value="ECO:0007669"/>
    <property type="project" value="TreeGrafter"/>
</dbReference>
<dbReference type="GO" id="GO:0047938">
    <property type="term" value="F:glucose-6-phosphate 1-epimerase activity"/>
    <property type="evidence" value="ECO:0007669"/>
    <property type="project" value="UniProtKB-UniRule"/>
</dbReference>
<evidence type="ECO:0000313" key="10">
    <source>
        <dbReference type="EMBL" id="KAK3797782.1"/>
    </source>
</evidence>
<dbReference type="Proteomes" id="UP001283361">
    <property type="component" value="Unassembled WGS sequence"/>
</dbReference>
<dbReference type="InterPro" id="IPR014718">
    <property type="entry name" value="GH-type_carb-bd"/>
</dbReference>
<evidence type="ECO:0000313" key="11">
    <source>
        <dbReference type="Proteomes" id="UP001283361"/>
    </source>
</evidence>
<keyword evidence="5 7" id="KW-0413">Isomerase</keyword>
<feature type="binding site" evidence="9">
    <location>
        <position position="78"/>
    </location>
    <ligand>
        <name>substrate</name>
    </ligand>
</feature>
<evidence type="ECO:0000256" key="8">
    <source>
        <dbReference type="PIRSR" id="PIRSR016020-1"/>
    </source>
</evidence>
<feature type="binding site" evidence="9">
    <location>
        <position position="83"/>
    </location>
    <ligand>
        <name>substrate</name>
    </ligand>
</feature>
<comment type="catalytic activity">
    <reaction evidence="2">
        <text>alpha-D-galactose = beta-D-galactose</text>
        <dbReference type="Rhea" id="RHEA:28675"/>
        <dbReference type="ChEBI" id="CHEBI:27667"/>
        <dbReference type="ChEBI" id="CHEBI:28061"/>
        <dbReference type="EC" id="5.1.3.3"/>
    </reaction>
    <physiologicalReaction direction="right-to-left" evidence="2">
        <dbReference type="Rhea" id="RHEA:28677"/>
    </physiologicalReaction>
</comment>
<accession>A0AAE1B1D0</accession>
<feature type="active site" evidence="8">
    <location>
        <position position="260"/>
    </location>
</feature>
<keyword evidence="11" id="KW-1185">Reference proteome</keyword>
<comment type="similarity">
    <text evidence="4 7">Belongs to the glucose-6-phosphate 1-epimerase family.</text>
</comment>
<dbReference type="InterPro" id="IPR011013">
    <property type="entry name" value="Gal_mutarotase_sf_dom"/>
</dbReference>
<protein>
    <recommendedName>
        <fullName evidence="7">glucose-6-phosphate 1-epimerase</fullName>
        <ecNumber evidence="7">5.1.3.15</ecNumber>
    </recommendedName>
</protein>
<evidence type="ECO:0000256" key="3">
    <source>
        <dbReference type="ARBA" id="ARBA00004947"/>
    </source>
</evidence>
<dbReference type="GO" id="GO:0005975">
    <property type="term" value="P:carbohydrate metabolic process"/>
    <property type="evidence" value="ECO:0007669"/>
    <property type="project" value="InterPro"/>
</dbReference>
<dbReference type="Pfam" id="PF01263">
    <property type="entry name" value="Aldose_epim"/>
    <property type="match status" value="1"/>
</dbReference>
<proteinExistence type="inferred from homology"/>
<dbReference type="SUPFAM" id="SSF74650">
    <property type="entry name" value="Galactose mutarotase-like"/>
    <property type="match status" value="1"/>
</dbReference>
<comment type="pathway">
    <text evidence="3">Carbohydrate metabolism; galactose metabolism.</text>
</comment>
<dbReference type="PANTHER" id="PTHR11122:SF13">
    <property type="entry name" value="GLUCOSE-6-PHOSPHATE 1-EPIMERASE"/>
    <property type="match status" value="1"/>
</dbReference>
<dbReference type="EC" id="5.1.3.15" evidence="7"/>
<dbReference type="GO" id="GO:0004034">
    <property type="term" value="F:aldose 1-epimerase activity"/>
    <property type="evidence" value="ECO:0007669"/>
    <property type="project" value="UniProtKB-EC"/>
</dbReference>
<dbReference type="InterPro" id="IPR008183">
    <property type="entry name" value="Aldose_1/G6P_1-epimerase"/>
</dbReference>
<sequence>MAKQDASDFPAGDIVFMDRGDGNTALLHLHGATLISWKCRGLENLFVSTKSVFDNKKAIRGGVPIAFPNFGPWPLGPQHGFARIKRWTVDVPPTKDANGDVLAVVSLEDDDETRGMWDYKFKLVYTLVLSEKSLKSTLVIHNTDTKSLGFTTLLHTYFRVSDISTATVAGLEGLKYNDKLTGGQDVAETRDLVTVDKNYDRVYKDAPNVTVLSSGPEPARKIEMKTFNFPDVVVWNPWDVKAREMADFGDEEYKEMLCIEAGKVVTPVTLTAGAQFECSHTFTSML</sequence>
<dbReference type="Gene3D" id="2.70.98.10">
    <property type="match status" value="1"/>
</dbReference>
<reference evidence="10" key="1">
    <citation type="journal article" date="2023" name="G3 (Bethesda)">
        <title>A reference genome for the long-term kleptoplast-retaining sea slug Elysia crispata morphotype clarki.</title>
        <authorList>
            <person name="Eastman K.E."/>
            <person name="Pendleton A.L."/>
            <person name="Shaikh M.A."/>
            <person name="Suttiyut T."/>
            <person name="Ogas R."/>
            <person name="Tomko P."/>
            <person name="Gavelis G."/>
            <person name="Widhalm J.R."/>
            <person name="Wisecaver J.H."/>
        </authorList>
    </citation>
    <scope>NUCLEOTIDE SEQUENCE</scope>
    <source>
        <strain evidence="10">ECLA1</strain>
    </source>
</reference>
<comment type="caution">
    <text evidence="10">The sequence shown here is derived from an EMBL/GenBank/DDBJ whole genome shotgun (WGS) entry which is preliminary data.</text>
</comment>
<dbReference type="InterPro" id="IPR025532">
    <property type="entry name" value="G6P_1-epimerase"/>
</dbReference>
<evidence type="ECO:0000256" key="9">
    <source>
        <dbReference type="PIRSR" id="PIRSR016020-2"/>
    </source>
</evidence>
<evidence type="ECO:0000256" key="1">
    <source>
        <dbReference type="ARBA" id="ARBA00001096"/>
    </source>
</evidence>
<dbReference type="CDD" id="cd09020">
    <property type="entry name" value="D-hex-6-P-epi_like"/>
    <property type="match status" value="1"/>
</dbReference>
<dbReference type="EMBL" id="JAWDGP010000742">
    <property type="protein sequence ID" value="KAK3797782.1"/>
    <property type="molecule type" value="Genomic_DNA"/>
</dbReference>
<organism evidence="10 11">
    <name type="scientific">Elysia crispata</name>
    <name type="common">lettuce slug</name>
    <dbReference type="NCBI Taxonomy" id="231223"/>
    <lineage>
        <taxon>Eukaryota</taxon>
        <taxon>Metazoa</taxon>
        <taxon>Spiralia</taxon>
        <taxon>Lophotrochozoa</taxon>
        <taxon>Mollusca</taxon>
        <taxon>Gastropoda</taxon>
        <taxon>Heterobranchia</taxon>
        <taxon>Euthyneura</taxon>
        <taxon>Panpulmonata</taxon>
        <taxon>Sacoglossa</taxon>
        <taxon>Placobranchoidea</taxon>
        <taxon>Plakobranchidae</taxon>
        <taxon>Elysia</taxon>
    </lineage>
</organism>
<dbReference type="GO" id="GO:0030246">
    <property type="term" value="F:carbohydrate binding"/>
    <property type="evidence" value="ECO:0007669"/>
    <property type="project" value="UniProtKB-UniRule"/>
</dbReference>
<evidence type="ECO:0000256" key="7">
    <source>
        <dbReference type="PIRNR" id="PIRNR016020"/>
    </source>
</evidence>
<name>A0AAE1B1D0_9GAST</name>
<evidence type="ECO:0000256" key="5">
    <source>
        <dbReference type="ARBA" id="ARBA00023235"/>
    </source>
</evidence>
<gene>
    <name evidence="10" type="ORF">RRG08_059176</name>
</gene>
<dbReference type="PANTHER" id="PTHR11122">
    <property type="entry name" value="APOSPORY-ASSOCIATED PROTEIN C-RELATED"/>
    <property type="match status" value="1"/>
</dbReference>
<evidence type="ECO:0000256" key="6">
    <source>
        <dbReference type="ARBA" id="ARBA00045743"/>
    </source>
</evidence>
<dbReference type="AlphaFoldDB" id="A0AAE1B1D0"/>
<evidence type="ECO:0000256" key="4">
    <source>
        <dbReference type="ARBA" id="ARBA00005866"/>
    </source>
</evidence>
<feature type="binding site" evidence="9">
    <location>
        <position position="60"/>
    </location>
    <ligand>
        <name>substrate</name>
    </ligand>
</feature>
<dbReference type="PIRSF" id="PIRSF016020">
    <property type="entry name" value="PHexose_mutarotase"/>
    <property type="match status" value="1"/>
</dbReference>
<evidence type="ECO:0000256" key="2">
    <source>
        <dbReference type="ARBA" id="ARBA00001712"/>
    </source>
</evidence>
<feature type="active site" evidence="8">
    <location>
        <position position="155"/>
    </location>
</feature>